<evidence type="ECO:0000256" key="2">
    <source>
        <dbReference type="SAM" id="Phobius"/>
    </source>
</evidence>
<dbReference type="AlphaFoldDB" id="A0A037ZN17"/>
<keyword evidence="2" id="KW-0812">Transmembrane</keyword>
<gene>
    <name evidence="3" type="ORF">ACMU_10820</name>
</gene>
<dbReference type="SUPFAM" id="SSF52833">
    <property type="entry name" value="Thioredoxin-like"/>
    <property type="match status" value="1"/>
</dbReference>
<comment type="caution">
    <text evidence="3">The sequence shown here is derived from an EMBL/GenBank/DDBJ whole genome shotgun (WGS) entry which is preliminary data.</text>
</comment>
<keyword evidence="2" id="KW-1133">Transmembrane helix</keyword>
<sequence>MRDDVMKKKRSTPKRKKQADDMARAATQAQQESRRRFLRLLRTGAIAVPIVGIGGLFSVRAVQATIHENDLTRVGQGVPAIVQVHDPQCPLCQQLQRQTRKAMRGFEEDEGIFLVANIASAEGSAFAARYGAPHVTLLLFDARGRMQQVVRGPVQDDDLRAIISEHLD</sequence>
<dbReference type="Gene3D" id="3.40.30.10">
    <property type="entry name" value="Glutaredoxin"/>
    <property type="match status" value="1"/>
</dbReference>
<dbReference type="STRING" id="1454373.ACMU_10820"/>
<accession>A0A037ZN17</accession>
<feature type="region of interest" description="Disordered" evidence="1">
    <location>
        <begin position="1"/>
        <end position="30"/>
    </location>
</feature>
<reference evidence="3 4" key="1">
    <citation type="submission" date="2014-03" db="EMBL/GenBank/DDBJ databases">
        <title>Draft Genome Sequence of Actibacterium mucosum KCTC 23349, a Marine Alphaproteobacterium with Complex Ionic Requirements Isolated from Mediterranean Seawater at Malvarrosa Beach, Valencia, Spain.</title>
        <authorList>
            <person name="Arahal D.R."/>
            <person name="Shao Z."/>
            <person name="Lai Q."/>
            <person name="Pujalte M.J."/>
        </authorList>
    </citation>
    <scope>NUCLEOTIDE SEQUENCE [LARGE SCALE GENOMIC DNA]</scope>
    <source>
        <strain evidence="3 4">KCTC 23349</strain>
    </source>
</reference>
<dbReference type="InterPro" id="IPR036249">
    <property type="entry name" value="Thioredoxin-like_sf"/>
</dbReference>
<name>A0A037ZN17_9RHOB</name>
<protein>
    <recommendedName>
        <fullName evidence="5">Thioredoxin domain-containing protein</fullName>
    </recommendedName>
</protein>
<keyword evidence="4" id="KW-1185">Reference proteome</keyword>
<proteinExistence type="predicted"/>
<dbReference type="EMBL" id="JFKE01000003">
    <property type="protein sequence ID" value="KAJ56236.1"/>
    <property type="molecule type" value="Genomic_DNA"/>
</dbReference>
<evidence type="ECO:0000313" key="3">
    <source>
        <dbReference type="EMBL" id="KAJ56236.1"/>
    </source>
</evidence>
<feature type="compositionally biased region" description="Basic residues" evidence="1">
    <location>
        <begin position="7"/>
        <end position="17"/>
    </location>
</feature>
<feature type="transmembrane region" description="Helical" evidence="2">
    <location>
        <begin position="40"/>
        <end position="59"/>
    </location>
</feature>
<evidence type="ECO:0000313" key="4">
    <source>
        <dbReference type="Proteomes" id="UP000026249"/>
    </source>
</evidence>
<keyword evidence="2" id="KW-0472">Membrane</keyword>
<dbReference type="Proteomes" id="UP000026249">
    <property type="component" value="Unassembled WGS sequence"/>
</dbReference>
<organism evidence="3 4">
    <name type="scientific">Actibacterium mucosum KCTC 23349</name>
    <dbReference type="NCBI Taxonomy" id="1454373"/>
    <lineage>
        <taxon>Bacteria</taxon>
        <taxon>Pseudomonadati</taxon>
        <taxon>Pseudomonadota</taxon>
        <taxon>Alphaproteobacteria</taxon>
        <taxon>Rhodobacterales</taxon>
        <taxon>Roseobacteraceae</taxon>
        <taxon>Actibacterium</taxon>
    </lineage>
</organism>
<evidence type="ECO:0000256" key="1">
    <source>
        <dbReference type="SAM" id="MobiDB-lite"/>
    </source>
</evidence>
<evidence type="ECO:0008006" key="5">
    <source>
        <dbReference type="Google" id="ProtNLM"/>
    </source>
</evidence>